<dbReference type="Proteomes" id="UP000037962">
    <property type="component" value="Unassembled WGS sequence"/>
</dbReference>
<feature type="transmembrane region" description="Helical" evidence="2">
    <location>
        <begin position="27"/>
        <end position="49"/>
    </location>
</feature>
<proteinExistence type="predicted"/>
<dbReference type="OrthoDB" id="4682455at2"/>
<dbReference type="EMBL" id="LJFO01000006">
    <property type="protein sequence ID" value="KPG11256.1"/>
    <property type="molecule type" value="Genomic_DNA"/>
</dbReference>
<dbReference type="GeneID" id="45762571"/>
<reference evidence="5 6" key="1">
    <citation type="submission" date="2015-09" db="EMBL/GenBank/DDBJ databases">
        <title>Genome Sequences of Mycobacterium immunogenum Isolates, Recuperated from a Chloraminated Drinking Water Distribution System Simulator Subjected to Episodes of Nitrification.</title>
        <authorList>
            <person name="Gomez-Alvarez V."/>
            <person name="Revetta R.P."/>
        </authorList>
    </citation>
    <scope>NUCLEOTIDE SEQUENCE [LARGE SCALE GENOMIC DNA]</scope>
    <source>
        <strain evidence="3 5">H008</strain>
        <strain evidence="4 6">H076</strain>
    </source>
</reference>
<evidence type="ECO:0008006" key="7">
    <source>
        <dbReference type="Google" id="ProtNLM"/>
    </source>
</evidence>
<dbReference type="AlphaFoldDB" id="A0A7V8RWK5"/>
<evidence type="ECO:0000313" key="6">
    <source>
        <dbReference type="Proteomes" id="UP000037962"/>
    </source>
</evidence>
<evidence type="ECO:0000313" key="3">
    <source>
        <dbReference type="EMBL" id="KPG11256.1"/>
    </source>
</evidence>
<keyword evidence="2" id="KW-1133">Transmembrane helix</keyword>
<feature type="transmembrane region" description="Helical" evidence="2">
    <location>
        <begin position="93"/>
        <end position="114"/>
    </location>
</feature>
<organism evidence="3 5">
    <name type="scientific">Mycobacteroides immunogenum</name>
    <dbReference type="NCBI Taxonomy" id="83262"/>
    <lineage>
        <taxon>Bacteria</taxon>
        <taxon>Bacillati</taxon>
        <taxon>Actinomycetota</taxon>
        <taxon>Actinomycetes</taxon>
        <taxon>Mycobacteriales</taxon>
        <taxon>Mycobacteriaceae</taxon>
        <taxon>Mycobacteroides</taxon>
    </lineage>
</organism>
<feature type="transmembrane region" description="Helical" evidence="2">
    <location>
        <begin position="126"/>
        <end position="146"/>
    </location>
</feature>
<dbReference type="EMBL" id="LJFS01000011">
    <property type="protein sequence ID" value="KPG34283.1"/>
    <property type="molecule type" value="Genomic_DNA"/>
</dbReference>
<evidence type="ECO:0000256" key="2">
    <source>
        <dbReference type="SAM" id="Phobius"/>
    </source>
</evidence>
<dbReference type="Proteomes" id="UP000037843">
    <property type="component" value="Unassembled WGS sequence"/>
</dbReference>
<feature type="transmembrane region" description="Helical" evidence="2">
    <location>
        <begin position="61"/>
        <end position="81"/>
    </location>
</feature>
<dbReference type="RefSeq" id="WP_043077343.1">
    <property type="nucleotide sequence ID" value="NZ_CP011530.1"/>
</dbReference>
<evidence type="ECO:0000256" key="1">
    <source>
        <dbReference type="SAM" id="MobiDB-lite"/>
    </source>
</evidence>
<accession>A0A7V8RWK5</accession>
<dbReference type="KEGG" id="miz:BAB75_01450"/>
<evidence type="ECO:0000313" key="5">
    <source>
        <dbReference type="Proteomes" id="UP000037843"/>
    </source>
</evidence>
<name>A0A7V8RWK5_9MYCO</name>
<feature type="compositionally biased region" description="Low complexity" evidence="1">
    <location>
        <begin position="183"/>
        <end position="202"/>
    </location>
</feature>
<sequence>MSILTRREAEAAEAQASTATLRSDRRFLWAWLTISTLLSVCGNIGHAWLTVPPGTAQLLAIAWAAAPPTLLMLAVHGLPTLSRMLGSETSDKLLSVVVWGVTVGAFGWSAYGIFSFTEALGVPAPLAALAPIVIDLSVFGATRGLVLTSPLAARMKVGAQPQRAASPQLSNRPAPTTAPRPTTPTTSTAAPTAPRPTTSDAPVTPRTAPPNAPQVTPDAAAPAPEVTALAEKIVGSKAVRQPVATVVRILELSAEESRKNVISERLGVHHSVVSKVLAEAETQRRSQLAVAS</sequence>
<protein>
    <recommendedName>
        <fullName evidence="7">DUF2637 domain-containing protein</fullName>
    </recommendedName>
</protein>
<feature type="region of interest" description="Disordered" evidence="1">
    <location>
        <begin position="158"/>
        <end position="223"/>
    </location>
</feature>
<keyword evidence="2" id="KW-0812">Transmembrane</keyword>
<gene>
    <name evidence="3" type="ORF">AN908_12820</name>
    <name evidence="4" type="ORF">AN912_11020</name>
</gene>
<evidence type="ECO:0000313" key="4">
    <source>
        <dbReference type="EMBL" id="KPG34283.1"/>
    </source>
</evidence>
<keyword evidence="2" id="KW-0472">Membrane</keyword>
<keyword evidence="6" id="KW-1185">Reference proteome</keyword>
<comment type="caution">
    <text evidence="3">The sequence shown here is derived from an EMBL/GenBank/DDBJ whole genome shotgun (WGS) entry which is preliminary data.</text>
</comment>